<organism evidence="3 4">
    <name type="scientific">Streptacidiphilus monticola</name>
    <dbReference type="NCBI Taxonomy" id="2161674"/>
    <lineage>
        <taxon>Bacteria</taxon>
        <taxon>Bacillati</taxon>
        <taxon>Actinomycetota</taxon>
        <taxon>Actinomycetes</taxon>
        <taxon>Kitasatosporales</taxon>
        <taxon>Streptomycetaceae</taxon>
        <taxon>Streptacidiphilus</taxon>
    </lineage>
</organism>
<evidence type="ECO:0000256" key="1">
    <source>
        <dbReference type="SAM" id="MobiDB-lite"/>
    </source>
</evidence>
<feature type="domain" description="FAD-dependent urate hydroxylase HpyO/Asp monooxygenase CreE-like FAD/NAD(P)-binding" evidence="2">
    <location>
        <begin position="7"/>
        <end position="180"/>
    </location>
</feature>
<dbReference type="InterPro" id="IPR052189">
    <property type="entry name" value="L-asp_N-monooxygenase_NS-form"/>
</dbReference>
<dbReference type="PANTHER" id="PTHR40254:SF1">
    <property type="entry name" value="BLR0577 PROTEIN"/>
    <property type="match status" value="1"/>
</dbReference>
<keyword evidence="4" id="KW-1185">Reference proteome</keyword>
<name>A0ABW1FZY7_9ACTN</name>
<dbReference type="Proteomes" id="UP001596174">
    <property type="component" value="Unassembled WGS sequence"/>
</dbReference>
<feature type="region of interest" description="Disordered" evidence="1">
    <location>
        <begin position="639"/>
        <end position="666"/>
    </location>
</feature>
<evidence type="ECO:0000259" key="2">
    <source>
        <dbReference type="Pfam" id="PF13454"/>
    </source>
</evidence>
<dbReference type="Pfam" id="PF13454">
    <property type="entry name" value="NAD_binding_9"/>
    <property type="match status" value="1"/>
</dbReference>
<dbReference type="InterPro" id="IPR038732">
    <property type="entry name" value="HpyO/CreE_NAD-binding"/>
</dbReference>
<dbReference type="EMBL" id="JBHSQJ010000048">
    <property type="protein sequence ID" value="MFC5908054.1"/>
    <property type="molecule type" value="Genomic_DNA"/>
</dbReference>
<feature type="compositionally biased region" description="Low complexity" evidence="1">
    <location>
        <begin position="654"/>
        <end position="666"/>
    </location>
</feature>
<evidence type="ECO:0000313" key="4">
    <source>
        <dbReference type="Proteomes" id="UP001596174"/>
    </source>
</evidence>
<dbReference type="RefSeq" id="WP_380583060.1">
    <property type="nucleotide sequence ID" value="NZ_JBHSQJ010000048.1"/>
</dbReference>
<gene>
    <name evidence="3" type="ORF">ACFP3V_12620</name>
</gene>
<reference evidence="4" key="1">
    <citation type="journal article" date="2019" name="Int. J. Syst. Evol. Microbiol.">
        <title>The Global Catalogue of Microorganisms (GCM) 10K type strain sequencing project: providing services to taxonomists for standard genome sequencing and annotation.</title>
        <authorList>
            <consortium name="The Broad Institute Genomics Platform"/>
            <consortium name="The Broad Institute Genome Sequencing Center for Infectious Disease"/>
            <person name="Wu L."/>
            <person name="Ma J."/>
        </authorList>
    </citation>
    <scope>NUCLEOTIDE SEQUENCE [LARGE SCALE GENOMIC DNA]</scope>
    <source>
        <strain evidence="4">JCM 4816</strain>
    </source>
</reference>
<dbReference type="SUPFAM" id="SSF51905">
    <property type="entry name" value="FAD/NAD(P)-binding domain"/>
    <property type="match status" value="1"/>
</dbReference>
<sequence length="666" mass="71821">MADLDLAIVGMGPRGLSVLERLVARLWEAQRGGPGGGPKVRVTVVEPEEPGAGRIWRTDQPEWLVMNTAAVEVSLYSGGPDEGPWRAGAGPSLHEWLCARAEELGEEPPSPNTYAPRRVYGTYLRDVFARIIGHLPPGVEVRSLQGRARELRRSTDGRYRLCVSNGVELTVDKVVLTTGHPRNRAEDADRDLLDFASRHPRTRYLRGDSAADMDLAGIEPGEPVAVLGLGLTFYDVAALLTTGRGGAFRPGPDGRLRYHPSGLEPRLYAGSRSGLPLPARGRNQKDALYRYQPRFFTSEALAEARKQAVSRSGNVQLRFREQVLPLMLREVDYVYRTTAVRVRDGRDAAAEFADRYAEAVAGGNPGALDKVLAEAGLADQPAIDLEAMARPFRGERFAGPDAFHDRLLEVLRADADAAELGNVDGPLKAALDILRDIRGLVREAVEFSSLHPDSHRDEFLAWFNPINTMVSAGPPVMRIQQTAALIEAGLLTVVGPGTRIGTDEDHGVFTLDSPQVADSRVTARVLVDARIPRPNVHIDSSPLTRQMIADGLATAHVNINARDGARFTTGALAVTGRPFRVVDAAGRPSRDLYALGIPTEEQRWFTQIGNGRPGPMAGFHADADAIAADALRQVTGQGPVAVPQPTVRPLSGTADAADAAPLPLAG</sequence>
<accession>A0ABW1FZY7</accession>
<proteinExistence type="predicted"/>
<dbReference type="InterPro" id="IPR036188">
    <property type="entry name" value="FAD/NAD-bd_sf"/>
</dbReference>
<protein>
    <submittedName>
        <fullName evidence="3">FAD/NAD(P)-binding protein</fullName>
    </submittedName>
</protein>
<evidence type="ECO:0000313" key="3">
    <source>
        <dbReference type="EMBL" id="MFC5908054.1"/>
    </source>
</evidence>
<comment type="caution">
    <text evidence="3">The sequence shown here is derived from an EMBL/GenBank/DDBJ whole genome shotgun (WGS) entry which is preliminary data.</text>
</comment>
<dbReference type="PANTHER" id="PTHR40254">
    <property type="entry name" value="BLR0577 PROTEIN"/>
    <property type="match status" value="1"/>
</dbReference>